<dbReference type="InterPro" id="IPR058363">
    <property type="entry name" value="DUF8050"/>
</dbReference>
<dbReference type="NCBIfam" id="TIGR04206">
    <property type="entry name" value="near_ArtA"/>
    <property type="match status" value="1"/>
</dbReference>
<keyword evidence="1" id="KW-0472">Membrane</keyword>
<feature type="transmembrane region" description="Helical" evidence="1">
    <location>
        <begin position="97"/>
        <end position="114"/>
    </location>
</feature>
<name>A0AAE3FYT3_9EURY</name>
<evidence type="ECO:0000313" key="4">
    <source>
        <dbReference type="Proteomes" id="UP001203207"/>
    </source>
</evidence>
<feature type="domain" description="DUF8050" evidence="2">
    <location>
        <begin position="12"/>
        <end position="146"/>
    </location>
</feature>
<dbReference type="Pfam" id="PF26224">
    <property type="entry name" value="DUF8050"/>
    <property type="match status" value="1"/>
</dbReference>
<protein>
    <submittedName>
        <fullName evidence="3">TIGR04206 family protein</fullName>
    </submittedName>
</protein>
<evidence type="ECO:0000256" key="1">
    <source>
        <dbReference type="SAM" id="Phobius"/>
    </source>
</evidence>
<keyword evidence="4" id="KW-1185">Reference proteome</keyword>
<evidence type="ECO:0000313" key="3">
    <source>
        <dbReference type="EMBL" id="MCL9817671.1"/>
    </source>
</evidence>
<evidence type="ECO:0000259" key="2">
    <source>
        <dbReference type="Pfam" id="PF26224"/>
    </source>
</evidence>
<keyword evidence="1" id="KW-1133">Transmembrane helix</keyword>
<comment type="caution">
    <text evidence="3">The sequence shown here is derived from an EMBL/GenBank/DDBJ whole genome shotgun (WGS) entry which is preliminary data.</text>
</comment>
<feature type="transmembrane region" description="Helical" evidence="1">
    <location>
        <begin position="120"/>
        <end position="141"/>
    </location>
</feature>
<dbReference type="Proteomes" id="UP001203207">
    <property type="component" value="Unassembled WGS sequence"/>
</dbReference>
<reference evidence="3" key="2">
    <citation type="submission" date="2022-02" db="EMBL/GenBank/DDBJ databases">
        <authorList>
            <person name="Elcheninov A.G."/>
            <person name="Sorokin D.Y."/>
            <person name="Kublanov I.V."/>
        </authorList>
    </citation>
    <scope>NUCLEOTIDE SEQUENCE</scope>
    <source>
        <strain evidence="3">AArc-St2</strain>
    </source>
</reference>
<reference evidence="3" key="1">
    <citation type="journal article" date="2022" name="Syst. Appl. Microbiol.">
        <title>Natronocalculus amylovorans gen. nov., sp. nov., and Natranaeroarchaeum aerophilus sp. nov., dominant culturable amylolytic natronoarchaea from hypersaline soda lakes in southwestern Siberia.</title>
        <authorList>
            <person name="Sorokin D.Y."/>
            <person name="Elcheninov A.G."/>
            <person name="Khizhniak T.V."/>
            <person name="Koenen M."/>
            <person name="Bale N.J."/>
            <person name="Damste J.S.S."/>
            <person name="Kublanov I.V."/>
        </authorList>
    </citation>
    <scope>NUCLEOTIDE SEQUENCE</scope>
    <source>
        <strain evidence="3">AArc-St2</strain>
    </source>
</reference>
<dbReference type="RefSeq" id="WP_250584937.1">
    <property type="nucleotide sequence ID" value="NZ_JAKRVX010000005.1"/>
</dbReference>
<gene>
    <name evidence="3" type="ORF">AArcSt2_12010</name>
</gene>
<keyword evidence="1" id="KW-0812">Transmembrane</keyword>
<sequence length="153" mass="16843">MSDRSGPIELSVLICGFFVPWLVLQNAPGDVTAVMAWGLVNTNPFSVFDLNAYLNATQGFDSLPRALQLWPIGAGFYVGAIVSAASGVFLKREDPRVTGSLLVLATIASLWLWSRFAFQTMMSAIPVAPIVFLFILWWFYWPVLKNGMPASQP</sequence>
<dbReference type="EMBL" id="JAKRVX010000005">
    <property type="protein sequence ID" value="MCL9817671.1"/>
    <property type="molecule type" value="Genomic_DNA"/>
</dbReference>
<organism evidence="3 4">
    <name type="scientific">Natronocalculus amylovorans</name>
    <dbReference type="NCBI Taxonomy" id="2917812"/>
    <lineage>
        <taxon>Archaea</taxon>
        <taxon>Methanobacteriati</taxon>
        <taxon>Methanobacteriota</taxon>
        <taxon>Stenosarchaea group</taxon>
        <taxon>Halobacteria</taxon>
        <taxon>Halobacteriales</taxon>
        <taxon>Haloferacaceae</taxon>
        <taxon>Natronocalculus</taxon>
    </lineage>
</organism>
<accession>A0AAE3FYT3</accession>
<dbReference type="AlphaFoldDB" id="A0AAE3FYT3"/>
<feature type="transmembrane region" description="Helical" evidence="1">
    <location>
        <begin position="7"/>
        <end position="24"/>
    </location>
</feature>
<proteinExistence type="predicted"/>
<feature type="transmembrane region" description="Helical" evidence="1">
    <location>
        <begin position="69"/>
        <end position="90"/>
    </location>
</feature>
<dbReference type="InterPro" id="IPR026436">
    <property type="entry name" value="CHP04206"/>
</dbReference>